<feature type="domain" description="Cyclin C-terminal" evidence="8">
    <location>
        <begin position="286"/>
        <end position="401"/>
    </location>
</feature>
<dbReference type="AlphaFoldDB" id="K0R7B9"/>
<dbReference type="InterPro" id="IPR036915">
    <property type="entry name" value="Cyclin-like_sf"/>
</dbReference>
<evidence type="ECO:0000256" key="1">
    <source>
        <dbReference type="ARBA" id="ARBA00022618"/>
    </source>
</evidence>
<proteinExistence type="inferred from homology"/>
<name>K0R7B9_THAOC</name>
<dbReference type="SUPFAM" id="SSF47954">
    <property type="entry name" value="Cyclin-like"/>
    <property type="match status" value="2"/>
</dbReference>
<keyword evidence="5" id="KW-0175">Coiled coil</keyword>
<evidence type="ECO:0000256" key="5">
    <source>
        <dbReference type="SAM" id="Coils"/>
    </source>
</evidence>
<evidence type="ECO:0000256" key="2">
    <source>
        <dbReference type="ARBA" id="ARBA00023127"/>
    </source>
</evidence>
<feature type="region of interest" description="Disordered" evidence="6">
    <location>
        <begin position="87"/>
        <end position="147"/>
    </location>
</feature>
<dbReference type="PANTHER" id="PTHR10177">
    <property type="entry name" value="CYCLINS"/>
    <property type="match status" value="1"/>
</dbReference>
<feature type="domain" description="Cyclin-like" evidence="7">
    <location>
        <begin position="290"/>
        <end position="371"/>
    </location>
</feature>
<dbReference type="CDD" id="cd20507">
    <property type="entry name" value="CYCLIN_CCNB1-like_rpt1"/>
    <property type="match status" value="1"/>
</dbReference>
<evidence type="ECO:0000256" key="4">
    <source>
        <dbReference type="RuleBase" id="RU000383"/>
    </source>
</evidence>
<dbReference type="Gene3D" id="1.10.472.10">
    <property type="entry name" value="Cyclin-like"/>
    <property type="match status" value="2"/>
</dbReference>
<dbReference type="Proteomes" id="UP000266841">
    <property type="component" value="Unassembled WGS sequence"/>
</dbReference>
<evidence type="ECO:0000313" key="9">
    <source>
        <dbReference type="EMBL" id="EJK44581.1"/>
    </source>
</evidence>
<feature type="domain" description="Cyclin-like" evidence="7">
    <location>
        <begin position="193"/>
        <end position="277"/>
    </location>
</feature>
<keyword evidence="2 4" id="KW-0195">Cyclin</keyword>
<comment type="similarity">
    <text evidence="4">Belongs to the cyclin family.</text>
</comment>
<dbReference type="SMART" id="SM01332">
    <property type="entry name" value="Cyclin_C"/>
    <property type="match status" value="1"/>
</dbReference>
<dbReference type="Pfam" id="PF00134">
    <property type="entry name" value="Cyclin_N"/>
    <property type="match status" value="1"/>
</dbReference>
<dbReference type="eggNOG" id="KOG0653">
    <property type="taxonomic scope" value="Eukaryota"/>
</dbReference>
<dbReference type="SMART" id="SM00385">
    <property type="entry name" value="CYCLIN"/>
    <property type="match status" value="2"/>
</dbReference>
<accession>K0R7B9</accession>
<gene>
    <name evidence="9" type="ORF">THAOC_36869</name>
</gene>
<keyword evidence="1" id="KW-0132">Cell division</keyword>
<feature type="coiled-coil region" evidence="5">
    <location>
        <begin position="53"/>
        <end position="84"/>
    </location>
</feature>
<dbReference type="InterPro" id="IPR048258">
    <property type="entry name" value="Cyclins_cyclin-box"/>
</dbReference>
<feature type="compositionally biased region" description="Gly residues" evidence="6">
    <location>
        <begin position="89"/>
        <end position="100"/>
    </location>
</feature>
<dbReference type="InterPro" id="IPR039361">
    <property type="entry name" value="Cyclin"/>
</dbReference>
<evidence type="ECO:0000256" key="6">
    <source>
        <dbReference type="SAM" id="MobiDB-lite"/>
    </source>
</evidence>
<keyword evidence="3" id="KW-0131">Cell cycle</keyword>
<dbReference type="InterPro" id="IPR004367">
    <property type="entry name" value="Cyclin_C-dom"/>
</dbReference>
<feature type="compositionally biased region" description="Acidic residues" evidence="6">
    <location>
        <begin position="114"/>
        <end position="126"/>
    </location>
</feature>
<protein>
    <submittedName>
        <fullName evidence="9">Uncharacterized protein</fullName>
    </submittedName>
</protein>
<dbReference type="Pfam" id="PF02984">
    <property type="entry name" value="Cyclin_C"/>
    <property type="match status" value="1"/>
</dbReference>
<dbReference type="FunFam" id="1.10.472.10:FF:000001">
    <property type="entry name" value="G2/mitotic-specific cyclin"/>
    <property type="match status" value="1"/>
</dbReference>
<dbReference type="EMBL" id="AGNL01049498">
    <property type="protein sequence ID" value="EJK44581.1"/>
    <property type="molecule type" value="Genomic_DNA"/>
</dbReference>
<organism evidence="9 10">
    <name type="scientific">Thalassiosira oceanica</name>
    <name type="common">Marine diatom</name>
    <dbReference type="NCBI Taxonomy" id="159749"/>
    <lineage>
        <taxon>Eukaryota</taxon>
        <taxon>Sar</taxon>
        <taxon>Stramenopiles</taxon>
        <taxon>Ochrophyta</taxon>
        <taxon>Bacillariophyta</taxon>
        <taxon>Coscinodiscophyceae</taxon>
        <taxon>Thalassiosirophycidae</taxon>
        <taxon>Thalassiosirales</taxon>
        <taxon>Thalassiosiraceae</taxon>
        <taxon>Thalassiosira</taxon>
    </lineage>
</organism>
<dbReference type="OMA" id="VEPLMWE"/>
<keyword evidence="10" id="KW-1185">Reference proteome</keyword>
<dbReference type="PROSITE" id="PS00292">
    <property type="entry name" value="CYCLINS"/>
    <property type="match status" value="1"/>
</dbReference>
<dbReference type="OrthoDB" id="5590282at2759"/>
<evidence type="ECO:0000313" key="10">
    <source>
        <dbReference type="Proteomes" id="UP000266841"/>
    </source>
</evidence>
<sequence length="406" mass="44726">AAVTVKYTVGTKVAKNKARHGMVTKFDESKRLYRVAYFDGTGEDLDEERVRELVRAAGEIRDAKAEEERAAQRKREEEAAARLEALAAGEGGGGGGGGGSDNDAARPGGGDDAAAADDGDDDDDEPFDHTAYQHSGPPDDIDEKDKDDPVCASAYVASHYAAFSAREAAMSTRPGYMDDQPFVNERMRAILVDWLVEVHLKFKLVPETLHLTVNIIDRYLNICEVTRPRLQLVGVTALSIASKFEEIFPPELRDLVYICDNAYTREQILEMETKMLRKLDYRINVPTAQAFLVRFLKAAHADKKIVQLSCCVLDSTLLSYPLLRYLPSQLAAASVLIARRTCGRNSWSPTLLHIAGRKQEEVVPVALAVLKAKGEMSASLKALGKKYCHSRYGNVGDLELSDDFVN</sequence>
<reference evidence="9 10" key="1">
    <citation type="journal article" date="2012" name="Genome Biol.">
        <title>Genome and low-iron response of an oceanic diatom adapted to chronic iron limitation.</title>
        <authorList>
            <person name="Lommer M."/>
            <person name="Specht M."/>
            <person name="Roy A.S."/>
            <person name="Kraemer L."/>
            <person name="Andreson R."/>
            <person name="Gutowska M.A."/>
            <person name="Wolf J."/>
            <person name="Bergner S.V."/>
            <person name="Schilhabel M.B."/>
            <person name="Klostermeier U.C."/>
            <person name="Beiko R.G."/>
            <person name="Rosenstiel P."/>
            <person name="Hippler M."/>
            <person name="Laroche J."/>
        </authorList>
    </citation>
    <scope>NUCLEOTIDE SEQUENCE [LARGE SCALE GENOMIC DNA]</scope>
    <source>
        <strain evidence="9 10">CCMP1005</strain>
    </source>
</reference>
<dbReference type="InterPro" id="IPR013763">
    <property type="entry name" value="Cyclin-like_dom"/>
</dbReference>
<feature type="non-terminal residue" evidence="9">
    <location>
        <position position="1"/>
    </location>
</feature>
<evidence type="ECO:0000259" key="7">
    <source>
        <dbReference type="SMART" id="SM00385"/>
    </source>
</evidence>
<comment type="caution">
    <text evidence="9">The sequence shown here is derived from an EMBL/GenBank/DDBJ whole genome shotgun (WGS) entry which is preliminary data.</text>
</comment>
<dbReference type="GO" id="GO:0051301">
    <property type="term" value="P:cell division"/>
    <property type="evidence" value="ECO:0007669"/>
    <property type="project" value="UniProtKB-KW"/>
</dbReference>
<dbReference type="InterPro" id="IPR006671">
    <property type="entry name" value="Cyclin_N"/>
</dbReference>
<evidence type="ECO:0000259" key="8">
    <source>
        <dbReference type="SMART" id="SM01332"/>
    </source>
</evidence>
<evidence type="ECO:0000256" key="3">
    <source>
        <dbReference type="ARBA" id="ARBA00023306"/>
    </source>
</evidence>